<evidence type="ECO:0000256" key="3">
    <source>
        <dbReference type="ARBA" id="ARBA00029447"/>
    </source>
</evidence>
<dbReference type="PANTHER" id="PTHR32089:SF70">
    <property type="entry name" value="ENERGY TAXIS MODULATING METHYL ACCEPTING SENSORY TRANSDUCER"/>
    <property type="match status" value="1"/>
</dbReference>
<accession>A0AB39HGG5</accession>
<evidence type="ECO:0000256" key="4">
    <source>
        <dbReference type="PROSITE-ProRule" id="PRU00284"/>
    </source>
</evidence>
<evidence type="ECO:0000259" key="7">
    <source>
        <dbReference type="PROSITE" id="PS50885"/>
    </source>
</evidence>
<dbReference type="InterPro" id="IPR004089">
    <property type="entry name" value="MCPsignal_dom"/>
</dbReference>
<dbReference type="Gene3D" id="1.10.287.950">
    <property type="entry name" value="Methyl-accepting chemotaxis protein"/>
    <property type="match status" value="1"/>
</dbReference>
<dbReference type="SUPFAM" id="SSF58104">
    <property type="entry name" value="Methyl-accepting chemotaxis protein (MCP) signaling domain"/>
    <property type="match status" value="1"/>
</dbReference>
<dbReference type="SMART" id="SM00304">
    <property type="entry name" value="HAMP"/>
    <property type="match status" value="1"/>
</dbReference>
<proteinExistence type="inferred from homology"/>
<dbReference type="GO" id="GO:0007165">
    <property type="term" value="P:signal transduction"/>
    <property type="evidence" value="ECO:0007669"/>
    <property type="project" value="UniProtKB-KW"/>
</dbReference>
<dbReference type="GO" id="GO:0016020">
    <property type="term" value="C:membrane"/>
    <property type="evidence" value="ECO:0007669"/>
    <property type="project" value="UniProtKB-SubCell"/>
</dbReference>
<reference evidence="8" key="1">
    <citation type="submission" date="2024-07" db="EMBL/GenBank/DDBJ databases">
        <title>Genome Analysis of a Potential Novel Vibrio Species Secreting pH- and Thermo-stable Alginate Lyase and its Application in Producing Alginate Oligosaccharides.</title>
        <authorList>
            <person name="Huang H."/>
            <person name="Bao K."/>
        </authorList>
    </citation>
    <scope>NUCLEOTIDE SEQUENCE</scope>
    <source>
        <strain evidence="8">HB236076</strain>
    </source>
</reference>
<comment type="similarity">
    <text evidence="3">Belongs to the methyl-accepting chemotaxis (MCP) protein family.</text>
</comment>
<keyword evidence="2 4" id="KW-0807">Transducer</keyword>
<keyword evidence="5" id="KW-0472">Membrane</keyword>
<evidence type="ECO:0000256" key="2">
    <source>
        <dbReference type="ARBA" id="ARBA00023224"/>
    </source>
</evidence>
<comment type="subcellular location">
    <subcellularLocation>
        <location evidence="1">Membrane</location>
    </subcellularLocation>
</comment>
<sequence>MYLSLIQRVVGGFALLIVCVLAVSGSAYFSQQKMSDQLTLTASTLTELLDQSNTLLLHIQNANRLVLVHANSTQATLRTQLEQQFSAQQQEITSLFQDLEQGFARYPQLEQPLHTLQKQTESFFLHAQQHLAIQNQRVEARLASAQELSQFDGEWIFFEQDIADLKADAEFDENQNALWDLDVILAQGIGVKGYLQRVLAVEKPDNMQALVQAVDKHLLLFSEKSRHVLEIMPSSEESLSVYLNLLTRTVSEPQGLIHQHLKYLDRQNKSADLLASMTTQINQVIKEGNALASAVRQLSAQALQVANQQSDFSIKLNAILAVLSMVVGVVVAVTVVSAIRKPLARITQALSALSQGDMTHKISGQYCSEMGIVTDNINALSEQLCSVLAQIQGSAREVGQVAQESYAMSQKARDEVQEQRQQTDSMATAVTEMESAVNEVASHAATSSQRVDEVASLAETNMSTMNDNLDFMHQLKSSLDEASTIIENLSQESEQIGEVLSVIQSISEQTNLLALNAAIEAARAGEHGRGFAVVADEVRSLATRSRQSADEINQMIQGLQAQAKQAVTIVRENQSFADLSVQQTQEATQSLQSMVGNLASINDMSRSIAAACEQQSLVAKEVTENIVGISDRGSVIAENSESLAAHSQSLNELAQHQTELVGQFTIDSIDKPV</sequence>
<evidence type="ECO:0000256" key="1">
    <source>
        <dbReference type="ARBA" id="ARBA00004370"/>
    </source>
</evidence>
<dbReference type="PANTHER" id="PTHR32089">
    <property type="entry name" value="METHYL-ACCEPTING CHEMOTAXIS PROTEIN MCPB"/>
    <property type="match status" value="1"/>
</dbReference>
<keyword evidence="5" id="KW-0812">Transmembrane</keyword>
<dbReference type="FunFam" id="1.10.287.950:FF:000001">
    <property type="entry name" value="Methyl-accepting chemotaxis sensory transducer"/>
    <property type="match status" value="1"/>
</dbReference>
<dbReference type="KEGG" id="vih:AB0763_00830"/>
<dbReference type="CDD" id="cd06225">
    <property type="entry name" value="HAMP"/>
    <property type="match status" value="1"/>
</dbReference>
<dbReference type="AlphaFoldDB" id="A0AB39HGG5"/>
<keyword evidence="5" id="KW-1133">Transmembrane helix</keyword>
<evidence type="ECO:0000259" key="6">
    <source>
        <dbReference type="PROSITE" id="PS50111"/>
    </source>
</evidence>
<evidence type="ECO:0000256" key="5">
    <source>
        <dbReference type="SAM" id="Phobius"/>
    </source>
</evidence>
<dbReference type="CDD" id="cd11386">
    <property type="entry name" value="MCP_signal"/>
    <property type="match status" value="1"/>
</dbReference>
<feature type="domain" description="HAMP" evidence="7">
    <location>
        <begin position="337"/>
        <end position="389"/>
    </location>
</feature>
<dbReference type="Pfam" id="PF00672">
    <property type="entry name" value="HAMP"/>
    <property type="match status" value="1"/>
</dbReference>
<dbReference type="GO" id="GO:0004888">
    <property type="term" value="F:transmembrane signaling receptor activity"/>
    <property type="evidence" value="ECO:0007669"/>
    <property type="project" value="InterPro"/>
</dbReference>
<dbReference type="RefSeq" id="WP_306101892.1">
    <property type="nucleotide sequence ID" value="NZ_CP162601.1"/>
</dbReference>
<feature type="domain" description="Methyl-accepting transducer" evidence="6">
    <location>
        <begin position="394"/>
        <end position="630"/>
    </location>
</feature>
<dbReference type="GO" id="GO:0006935">
    <property type="term" value="P:chemotaxis"/>
    <property type="evidence" value="ECO:0007669"/>
    <property type="project" value="InterPro"/>
</dbReference>
<feature type="transmembrane region" description="Helical" evidence="5">
    <location>
        <begin position="318"/>
        <end position="339"/>
    </location>
</feature>
<dbReference type="EMBL" id="CP162601">
    <property type="protein sequence ID" value="XDK25231.1"/>
    <property type="molecule type" value="Genomic_DNA"/>
</dbReference>
<dbReference type="PROSITE" id="PS50885">
    <property type="entry name" value="HAMP"/>
    <property type="match status" value="1"/>
</dbReference>
<dbReference type="InterPro" id="IPR003660">
    <property type="entry name" value="HAMP_dom"/>
</dbReference>
<dbReference type="SMART" id="SM00283">
    <property type="entry name" value="MA"/>
    <property type="match status" value="1"/>
</dbReference>
<dbReference type="PROSITE" id="PS50111">
    <property type="entry name" value="CHEMOTAXIS_TRANSDUC_2"/>
    <property type="match status" value="1"/>
</dbReference>
<evidence type="ECO:0000313" key="8">
    <source>
        <dbReference type="EMBL" id="XDK25231.1"/>
    </source>
</evidence>
<dbReference type="Pfam" id="PF00015">
    <property type="entry name" value="MCPsignal"/>
    <property type="match status" value="1"/>
</dbReference>
<protein>
    <submittedName>
        <fullName evidence="8">Methyl-accepting chemotaxis protein</fullName>
    </submittedName>
</protein>
<name>A0AB39HGG5_9VIBR</name>
<dbReference type="PRINTS" id="PR00260">
    <property type="entry name" value="CHEMTRNSDUCR"/>
</dbReference>
<gene>
    <name evidence="8" type="ORF">AB0763_00830</name>
</gene>
<organism evidence="8">
    <name type="scientific">Vibrio sp. HB236076</name>
    <dbReference type="NCBI Taxonomy" id="3232307"/>
    <lineage>
        <taxon>Bacteria</taxon>
        <taxon>Pseudomonadati</taxon>
        <taxon>Pseudomonadota</taxon>
        <taxon>Gammaproteobacteria</taxon>
        <taxon>Vibrionales</taxon>
        <taxon>Vibrionaceae</taxon>
        <taxon>Vibrio</taxon>
    </lineage>
</organism>
<dbReference type="InterPro" id="IPR004090">
    <property type="entry name" value="Chemotax_Me-accpt_rcpt"/>
</dbReference>